<dbReference type="AlphaFoldDB" id="A0A316X9P4"/>
<proteinExistence type="inferred from homology"/>
<reference evidence="3 4" key="1">
    <citation type="submission" date="2018-04" db="EMBL/GenBank/DDBJ databases">
        <title>Draft Genome Sequence of Phosphate-Solubilizing Chryseobacterium sp. ISE14 that is a Biocontrol and Plant Growth-Promoting Rhizobacterium Isolated from Cucumber.</title>
        <authorList>
            <person name="Jeong J.-J."/>
            <person name="Sang M.K."/>
            <person name="Choi I.-G."/>
            <person name="Kim K.D."/>
        </authorList>
    </citation>
    <scope>NUCLEOTIDE SEQUENCE [LARGE SCALE GENOMIC DNA]</scope>
    <source>
        <strain evidence="3 4">ISE14</strain>
    </source>
</reference>
<dbReference type="PANTHER" id="PTHR43569">
    <property type="entry name" value="AMIDOHYDROLASE"/>
    <property type="match status" value="1"/>
</dbReference>
<keyword evidence="4" id="KW-1185">Reference proteome</keyword>
<keyword evidence="3" id="KW-0378">Hydrolase</keyword>
<dbReference type="InterPro" id="IPR052350">
    <property type="entry name" value="Metallo-dep_Lactonases"/>
</dbReference>
<evidence type="ECO:0000313" key="3">
    <source>
        <dbReference type="EMBL" id="PWN70491.1"/>
    </source>
</evidence>
<dbReference type="Pfam" id="PF04909">
    <property type="entry name" value="Amidohydro_2"/>
    <property type="match status" value="1"/>
</dbReference>
<protein>
    <submittedName>
        <fullName evidence="3">Amidohydrolase</fullName>
    </submittedName>
</protein>
<dbReference type="InterPro" id="IPR032466">
    <property type="entry name" value="Metal_Hydrolase"/>
</dbReference>
<name>A0A316X9P4_9FLAO</name>
<feature type="domain" description="Amidohydrolase-related" evidence="2">
    <location>
        <begin position="2"/>
        <end position="273"/>
    </location>
</feature>
<sequence length="273" mass="32148">MIDAHVHFWKYDEIRDSWIDNSMSAIRKDFLPSDIERILVDNTISGIVAVQADQSLEETQFLLELAEKYPEILGIVGWIDFLSDNFEDQLQTFKENPKMKGWRHIVQTEPQGFLTHPQFVKAVKKLQLHGYAYDILIYHSQMDEAIRFVRQLQDQKLILDHLGKPDVKNLEIDGWKKNISALAQSENVYCKLSGLVTETERGKWSKEMLKPYLDVIFKYFGTSRVLFGSDWPVMLLNTNYSEWLQFVKDYIQQFSKEEQHQILERNAVHVYNL</sequence>
<accession>A0A316X9P4</accession>
<gene>
    <name evidence="3" type="ORF">C1631_011015</name>
</gene>
<evidence type="ECO:0000259" key="2">
    <source>
        <dbReference type="Pfam" id="PF04909"/>
    </source>
</evidence>
<dbReference type="GO" id="GO:0016787">
    <property type="term" value="F:hydrolase activity"/>
    <property type="evidence" value="ECO:0007669"/>
    <property type="project" value="UniProtKB-KW"/>
</dbReference>
<dbReference type="Proteomes" id="UP000236594">
    <property type="component" value="Unassembled WGS sequence"/>
</dbReference>
<dbReference type="SUPFAM" id="SSF51556">
    <property type="entry name" value="Metallo-dependent hydrolases"/>
    <property type="match status" value="1"/>
</dbReference>
<dbReference type="InterPro" id="IPR006680">
    <property type="entry name" value="Amidohydro-rel"/>
</dbReference>
<comment type="similarity">
    <text evidence="1">Belongs to the metallo-dependent hydrolases superfamily.</text>
</comment>
<evidence type="ECO:0000313" key="4">
    <source>
        <dbReference type="Proteomes" id="UP000236594"/>
    </source>
</evidence>
<comment type="caution">
    <text evidence="3">The sequence shown here is derived from an EMBL/GenBank/DDBJ whole genome shotgun (WGS) entry which is preliminary data.</text>
</comment>
<evidence type="ECO:0000256" key="1">
    <source>
        <dbReference type="ARBA" id="ARBA00038310"/>
    </source>
</evidence>
<dbReference type="EMBL" id="PPED02000002">
    <property type="protein sequence ID" value="PWN70491.1"/>
    <property type="molecule type" value="Genomic_DNA"/>
</dbReference>
<dbReference type="PANTHER" id="PTHR43569:SF2">
    <property type="entry name" value="AMIDOHYDROLASE-RELATED DOMAIN-CONTAINING PROTEIN"/>
    <property type="match status" value="1"/>
</dbReference>
<dbReference type="OrthoDB" id="5450317at2"/>
<dbReference type="Gene3D" id="3.20.20.140">
    <property type="entry name" value="Metal-dependent hydrolases"/>
    <property type="match status" value="1"/>
</dbReference>
<dbReference type="RefSeq" id="WP_103248292.1">
    <property type="nucleotide sequence ID" value="NZ_PPED02000002.1"/>
</dbReference>
<organism evidence="3 4">
    <name type="scientific">Chryseobacterium phosphatilyticum</name>
    <dbReference type="NCBI Taxonomy" id="475075"/>
    <lineage>
        <taxon>Bacteria</taxon>
        <taxon>Pseudomonadati</taxon>
        <taxon>Bacteroidota</taxon>
        <taxon>Flavobacteriia</taxon>
        <taxon>Flavobacteriales</taxon>
        <taxon>Weeksellaceae</taxon>
        <taxon>Chryseobacterium group</taxon>
        <taxon>Chryseobacterium</taxon>
    </lineage>
</organism>